<reference evidence="2" key="1">
    <citation type="journal article" date="2019" name="Int. J. Syst. Evol. Microbiol.">
        <title>The Global Catalogue of Microorganisms (GCM) 10K type strain sequencing project: providing services to taxonomists for standard genome sequencing and annotation.</title>
        <authorList>
            <consortium name="The Broad Institute Genomics Platform"/>
            <consortium name="The Broad Institute Genome Sequencing Center for Infectious Disease"/>
            <person name="Wu L."/>
            <person name="Ma J."/>
        </authorList>
    </citation>
    <scope>NUCLEOTIDE SEQUENCE [LARGE SCALE GENOMIC DNA]</scope>
    <source>
        <strain evidence="2">CCUG 53816</strain>
    </source>
</reference>
<dbReference type="EMBL" id="JBHRZO010000002">
    <property type="protein sequence ID" value="MFC3847100.1"/>
    <property type="molecule type" value="Genomic_DNA"/>
</dbReference>
<gene>
    <name evidence="1" type="ORF">ACFOPX_00930</name>
</gene>
<organism evidence="1 2">
    <name type="scientific">Helicobacter baculiformis</name>
    <dbReference type="NCBI Taxonomy" id="427351"/>
    <lineage>
        <taxon>Bacteria</taxon>
        <taxon>Pseudomonadati</taxon>
        <taxon>Campylobacterota</taxon>
        <taxon>Epsilonproteobacteria</taxon>
        <taxon>Campylobacterales</taxon>
        <taxon>Helicobacteraceae</taxon>
        <taxon>Helicobacter</taxon>
    </lineage>
</organism>
<dbReference type="RefSeq" id="WP_158653083.1">
    <property type="nucleotide sequence ID" value="NZ_FZMF01000015.1"/>
</dbReference>
<name>A0ABV7ZG27_9HELI</name>
<evidence type="ECO:0000313" key="1">
    <source>
        <dbReference type="EMBL" id="MFC3847100.1"/>
    </source>
</evidence>
<keyword evidence="2" id="KW-1185">Reference proteome</keyword>
<dbReference type="Proteomes" id="UP001595783">
    <property type="component" value="Unassembled WGS sequence"/>
</dbReference>
<sequence length="134" mass="15686">MPKLPKVHTGSFFLEFRLLELLDKVAQLEGQSRGVIVERALRFYFAQRGIYDIRTQWKKSKARLYKSAQKVYVTPKRHHALTSRCQKAKNQPKRLVAARPRVGFRPASRRKSFCPSCFAQAPRLFEHLKGETWN</sequence>
<accession>A0ABV7ZG27</accession>
<protein>
    <submittedName>
        <fullName evidence="1">Ribbon-helix-helix protein, CopG family</fullName>
    </submittedName>
</protein>
<evidence type="ECO:0000313" key="2">
    <source>
        <dbReference type="Proteomes" id="UP001595783"/>
    </source>
</evidence>
<proteinExistence type="predicted"/>
<comment type="caution">
    <text evidence="1">The sequence shown here is derived from an EMBL/GenBank/DDBJ whole genome shotgun (WGS) entry which is preliminary data.</text>
</comment>